<feature type="domain" description="Fe2OG dioxygenase" evidence="1">
    <location>
        <begin position="75"/>
        <end position="172"/>
    </location>
</feature>
<evidence type="ECO:0000313" key="3">
    <source>
        <dbReference type="Proteomes" id="UP001064933"/>
    </source>
</evidence>
<dbReference type="EMBL" id="CP104562">
    <property type="protein sequence ID" value="UXH80171.1"/>
    <property type="molecule type" value="Genomic_DNA"/>
</dbReference>
<evidence type="ECO:0000259" key="1">
    <source>
        <dbReference type="PROSITE" id="PS51471"/>
    </source>
</evidence>
<evidence type="ECO:0000313" key="2">
    <source>
        <dbReference type="EMBL" id="UXH80171.1"/>
    </source>
</evidence>
<dbReference type="InterPro" id="IPR032854">
    <property type="entry name" value="ALKBH3"/>
</dbReference>
<dbReference type="PANTHER" id="PTHR31212:SF4">
    <property type="entry name" value="ALPHA-KETOGLUTARATE-DEPENDENT DIOXYGENASE ALKB HOMOLOG 3"/>
    <property type="match status" value="1"/>
</dbReference>
<dbReference type="SUPFAM" id="SSF51197">
    <property type="entry name" value="Clavaminate synthase-like"/>
    <property type="match status" value="1"/>
</dbReference>
<dbReference type="Proteomes" id="UP001064933">
    <property type="component" value="Chromosome"/>
</dbReference>
<dbReference type="InterPro" id="IPR005123">
    <property type="entry name" value="Oxoglu/Fe-dep_dioxygenase_dom"/>
</dbReference>
<dbReference type="PROSITE" id="PS51471">
    <property type="entry name" value="FE2OG_OXY"/>
    <property type="match status" value="1"/>
</dbReference>
<dbReference type="Gene3D" id="2.60.120.590">
    <property type="entry name" value="Alpha-ketoglutarate-dependent dioxygenase AlkB-like"/>
    <property type="match status" value="1"/>
</dbReference>
<keyword evidence="3" id="KW-1185">Reference proteome</keyword>
<proteinExistence type="predicted"/>
<dbReference type="Pfam" id="PF13532">
    <property type="entry name" value="2OG-FeII_Oxy_2"/>
    <property type="match status" value="1"/>
</dbReference>
<keyword evidence="2" id="KW-0560">Oxidoreductase</keyword>
<protein>
    <submittedName>
        <fullName evidence="2">Alpha-ketoglutarate-dependent dioxygenase AlkB</fullName>
    </submittedName>
</protein>
<sequence length="177" mass="20031">MNAPAVHFEERFLSDSHDLFQRLKQSVVWDERMKARRTASFGVSYDYSQIQYPATQMLDALRPLCTQLEAALGFLPNNCLLNFYEDGDSSMGFHSDSIEELAPGTGVAIISLGDVRDLVFRSKADRSVEFRYPLPSGSLLYMTQRIQDDWLHAIPKVSDAGERISLTFRSIVKSTQT</sequence>
<dbReference type="InterPro" id="IPR037151">
    <property type="entry name" value="AlkB-like_sf"/>
</dbReference>
<keyword evidence="2" id="KW-0223">Dioxygenase</keyword>
<name>A0ABY6B5Y4_9BURK</name>
<dbReference type="GO" id="GO:0051213">
    <property type="term" value="F:dioxygenase activity"/>
    <property type="evidence" value="ECO:0007669"/>
    <property type="project" value="UniProtKB-KW"/>
</dbReference>
<organism evidence="2 3">
    <name type="scientific">Roseateles amylovorans</name>
    <dbReference type="NCBI Taxonomy" id="2978473"/>
    <lineage>
        <taxon>Bacteria</taxon>
        <taxon>Pseudomonadati</taxon>
        <taxon>Pseudomonadota</taxon>
        <taxon>Betaproteobacteria</taxon>
        <taxon>Burkholderiales</taxon>
        <taxon>Sphaerotilaceae</taxon>
        <taxon>Roseateles</taxon>
    </lineage>
</organism>
<dbReference type="RefSeq" id="WP_261759989.1">
    <property type="nucleotide sequence ID" value="NZ_CP104562.2"/>
</dbReference>
<dbReference type="InterPro" id="IPR027450">
    <property type="entry name" value="AlkB-like"/>
</dbReference>
<dbReference type="PANTHER" id="PTHR31212">
    <property type="entry name" value="ALPHA-KETOGLUTARATE-DEPENDENT DIOXYGENASE ALKB HOMOLOG 3"/>
    <property type="match status" value="1"/>
</dbReference>
<gene>
    <name evidence="2" type="ORF">N4261_09940</name>
</gene>
<reference evidence="2" key="1">
    <citation type="submission" date="2022-10" db="EMBL/GenBank/DDBJ databases">
        <title>Characterization and whole genome sequencing of a new Roseateles species, isolated from fresh water.</title>
        <authorList>
            <person name="Guliayeva D.Y."/>
            <person name="Akhremchuk A.E."/>
            <person name="Sikolenko M.A."/>
            <person name="Valentovich L.N."/>
            <person name="Sidarenka A.V."/>
        </authorList>
    </citation>
    <scope>NUCLEOTIDE SEQUENCE</scope>
    <source>
        <strain evidence="2">BIM B-1768</strain>
    </source>
</reference>
<accession>A0ABY6B5Y4</accession>